<dbReference type="InterPro" id="IPR013783">
    <property type="entry name" value="Ig-like_fold"/>
</dbReference>
<dbReference type="Pfam" id="PF07679">
    <property type="entry name" value="I-set"/>
    <property type="match status" value="1"/>
</dbReference>
<dbReference type="Gene3D" id="2.60.40.10">
    <property type="entry name" value="Immunoglobulins"/>
    <property type="match status" value="2"/>
</dbReference>
<feature type="domain" description="Ig-like" evidence="1">
    <location>
        <begin position="1"/>
        <end position="77"/>
    </location>
</feature>
<dbReference type="InterPro" id="IPR036179">
    <property type="entry name" value="Ig-like_dom_sf"/>
</dbReference>
<dbReference type="EMBL" id="AMQM01002596">
    <property type="status" value="NOT_ANNOTATED_CDS"/>
    <property type="molecule type" value="Genomic_DNA"/>
</dbReference>
<reference evidence="2 4" key="2">
    <citation type="journal article" date="2013" name="Nature">
        <title>Insights into bilaterian evolution from three spiralian genomes.</title>
        <authorList>
            <person name="Simakov O."/>
            <person name="Marletaz F."/>
            <person name="Cho S.J."/>
            <person name="Edsinger-Gonzales E."/>
            <person name="Havlak P."/>
            <person name="Hellsten U."/>
            <person name="Kuo D.H."/>
            <person name="Larsson T."/>
            <person name="Lv J."/>
            <person name="Arendt D."/>
            <person name="Savage R."/>
            <person name="Osoegawa K."/>
            <person name="de Jong P."/>
            <person name="Grimwood J."/>
            <person name="Chapman J.A."/>
            <person name="Shapiro H."/>
            <person name="Aerts A."/>
            <person name="Otillar R.P."/>
            <person name="Terry A.Y."/>
            <person name="Boore J.L."/>
            <person name="Grigoriev I.V."/>
            <person name="Lindberg D.R."/>
            <person name="Seaver E.C."/>
            <person name="Weisblat D.A."/>
            <person name="Putnam N.H."/>
            <person name="Rokhsar D.S."/>
        </authorList>
    </citation>
    <scope>NUCLEOTIDE SEQUENCE</scope>
</reference>
<dbReference type="EMBL" id="AMQM01002593">
    <property type="status" value="NOT_ANNOTATED_CDS"/>
    <property type="molecule type" value="Genomic_DNA"/>
</dbReference>
<organism evidence="3 4">
    <name type="scientific">Helobdella robusta</name>
    <name type="common">Californian leech</name>
    <dbReference type="NCBI Taxonomy" id="6412"/>
    <lineage>
        <taxon>Eukaryota</taxon>
        <taxon>Metazoa</taxon>
        <taxon>Spiralia</taxon>
        <taxon>Lophotrochozoa</taxon>
        <taxon>Annelida</taxon>
        <taxon>Clitellata</taxon>
        <taxon>Hirudinea</taxon>
        <taxon>Rhynchobdellida</taxon>
        <taxon>Glossiphoniidae</taxon>
        <taxon>Helobdella</taxon>
    </lineage>
</organism>
<accession>T1EHR5</accession>
<dbReference type="OrthoDB" id="6159398at2759"/>
<evidence type="ECO:0000313" key="3">
    <source>
        <dbReference type="EnsemblMetazoa" id="HelroP129255"/>
    </source>
</evidence>
<dbReference type="InParanoid" id="T1EHR5"/>
<evidence type="ECO:0000313" key="4">
    <source>
        <dbReference type="Proteomes" id="UP000015101"/>
    </source>
</evidence>
<proteinExistence type="predicted"/>
<sequence>LGDEIFIKCKLSPSSKNQVTWFKDGQPLSELKDGRIKINSNSESGIQTLKIAKALWEDVGDLVMIAENENGIVECTVPINVLSKTRNESLKIDQFICPSLIKTGGLLEINCHVSAMSSCLISWMKNDEQLVEIPSARTLIGGGVVNYIFPTAKVGSRPDFWYLNLIIFHVRKEDAGVYECKATNKIGSTFSKACLFI</sequence>
<evidence type="ECO:0000259" key="1">
    <source>
        <dbReference type="PROSITE" id="PS50835"/>
    </source>
</evidence>
<dbReference type="KEGG" id="hro:HELRODRAFT_129255"/>
<protein>
    <recommendedName>
        <fullName evidence="1">Ig-like domain-containing protein</fullName>
    </recommendedName>
</protein>
<dbReference type="PANTHER" id="PTHR47633">
    <property type="entry name" value="IMMUNOGLOBULIN"/>
    <property type="match status" value="1"/>
</dbReference>
<dbReference type="GeneID" id="20196115"/>
<dbReference type="Pfam" id="PF13927">
    <property type="entry name" value="Ig_3"/>
    <property type="match status" value="1"/>
</dbReference>
<dbReference type="SUPFAM" id="SSF48726">
    <property type="entry name" value="Immunoglobulin"/>
    <property type="match status" value="2"/>
</dbReference>
<gene>
    <name evidence="3" type="primary">20196115</name>
    <name evidence="2" type="ORF">HELRODRAFT_129255</name>
</gene>
<dbReference type="CTD" id="20196115"/>
<dbReference type="InterPro" id="IPR007110">
    <property type="entry name" value="Ig-like_dom"/>
</dbReference>
<dbReference type="PROSITE" id="PS50835">
    <property type="entry name" value="IG_LIKE"/>
    <property type="match status" value="2"/>
</dbReference>
<name>T1EHR5_HELRO</name>
<dbReference type="EMBL" id="KB095812">
    <property type="protein sequence ID" value="ESO11842.1"/>
    <property type="molecule type" value="Genomic_DNA"/>
</dbReference>
<feature type="domain" description="Ig-like" evidence="1">
    <location>
        <begin position="78"/>
        <end position="191"/>
    </location>
</feature>
<dbReference type="Proteomes" id="UP000015101">
    <property type="component" value="Unassembled WGS sequence"/>
</dbReference>
<keyword evidence="4" id="KW-1185">Reference proteome</keyword>
<dbReference type="SMART" id="SM00409">
    <property type="entry name" value="IG"/>
    <property type="match status" value="2"/>
</dbReference>
<dbReference type="AlphaFoldDB" id="T1EHR5"/>
<dbReference type="SMART" id="SM00408">
    <property type="entry name" value="IGc2"/>
    <property type="match status" value="2"/>
</dbReference>
<dbReference type="RefSeq" id="XP_009010330.1">
    <property type="nucleotide sequence ID" value="XM_009012082.1"/>
</dbReference>
<dbReference type="InterPro" id="IPR003598">
    <property type="entry name" value="Ig_sub2"/>
</dbReference>
<dbReference type="EMBL" id="AMQM01002595">
    <property type="status" value="NOT_ANNOTATED_CDS"/>
    <property type="molecule type" value="Genomic_DNA"/>
</dbReference>
<dbReference type="InterPro" id="IPR013098">
    <property type="entry name" value="Ig_I-set"/>
</dbReference>
<dbReference type="EMBL" id="AMQM01002594">
    <property type="status" value="NOT_ANNOTATED_CDS"/>
    <property type="molecule type" value="Genomic_DNA"/>
</dbReference>
<dbReference type="HOGENOM" id="CLU_1387316_0_0_1"/>
<dbReference type="eggNOG" id="KOG0200">
    <property type="taxonomic scope" value="Eukaryota"/>
</dbReference>
<dbReference type="STRING" id="6412.T1EHR5"/>
<reference evidence="4" key="1">
    <citation type="submission" date="2012-12" db="EMBL/GenBank/DDBJ databases">
        <authorList>
            <person name="Hellsten U."/>
            <person name="Grimwood J."/>
            <person name="Chapman J.A."/>
            <person name="Shapiro H."/>
            <person name="Aerts A."/>
            <person name="Otillar R.P."/>
            <person name="Terry A.Y."/>
            <person name="Boore J.L."/>
            <person name="Simakov O."/>
            <person name="Marletaz F."/>
            <person name="Cho S.-J."/>
            <person name="Edsinger-Gonzales E."/>
            <person name="Havlak P."/>
            <person name="Kuo D.-H."/>
            <person name="Larsson T."/>
            <person name="Lv J."/>
            <person name="Arendt D."/>
            <person name="Savage R."/>
            <person name="Osoegawa K."/>
            <person name="de Jong P."/>
            <person name="Lindberg D.R."/>
            <person name="Seaver E.C."/>
            <person name="Weisblat D.A."/>
            <person name="Putnam N.H."/>
            <person name="Grigoriev I.V."/>
            <person name="Rokhsar D.S."/>
        </authorList>
    </citation>
    <scope>NUCLEOTIDE SEQUENCE</scope>
</reference>
<dbReference type="InterPro" id="IPR003599">
    <property type="entry name" value="Ig_sub"/>
</dbReference>
<evidence type="ECO:0000313" key="2">
    <source>
        <dbReference type="EMBL" id="ESO11842.1"/>
    </source>
</evidence>
<dbReference type="EnsemblMetazoa" id="HelroT129255">
    <property type="protein sequence ID" value="HelroP129255"/>
    <property type="gene ID" value="HelroG129255"/>
</dbReference>
<reference evidence="3" key="3">
    <citation type="submission" date="2015-06" db="UniProtKB">
        <authorList>
            <consortium name="EnsemblMetazoa"/>
        </authorList>
    </citation>
    <scope>IDENTIFICATION</scope>
</reference>